<keyword evidence="3" id="KW-1185">Reference proteome</keyword>
<name>A0AAE4AQF9_9BACT</name>
<feature type="region of interest" description="Disordered" evidence="1">
    <location>
        <begin position="81"/>
        <end position="104"/>
    </location>
</feature>
<comment type="caution">
    <text evidence="2">The sequence shown here is derived from an EMBL/GenBank/DDBJ whole genome shotgun (WGS) entry which is preliminary data.</text>
</comment>
<gene>
    <name evidence="2" type="ORF">J3R75_002504</name>
</gene>
<protein>
    <submittedName>
        <fullName evidence="2">Uncharacterized protein</fullName>
    </submittedName>
</protein>
<dbReference type="RefSeq" id="WP_307261897.1">
    <property type="nucleotide sequence ID" value="NZ_JAUSVL010000001.1"/>
</dbReference>
<dbReference type="EMBL" id="JAUSVL010000001">
    <property type="protein sequence ID" value="MDQ0290397.1"/>
    <property type="molecule type" value="Genomic_DNA"/>
</dbReference>
<organism evidence="2 3">
    <name type="scientific">Oligosphaera ethanolica</name>
    <dbReference type="NCBI Taxonomy" id="760260"/>
    <lineage>
        <taxon>Bacteria</taxon>
        <taxon>Pseudomonadati</taxon>
        <taxon>Lentisphaerota</taxon>
        <taxon>Oligosphaeria</taxon>
        <taxon>Oligosphaerales</taxon>
        <taxon>Oligosphaeraceae</taxon>
        <taxon>Oligosphaera</taxon>
    </lineage>
</organism>
<evidence type="ECO:0000313" key="3">
    <source>
        <dbReference type="Proteomes" id="UP001238163"/>
    </source>
</evidence>
<evidence type="ECO:0000313" key="2">
    <source>
        <dbReference type="EMBL" id="MDQ0290397.1"/>
    </source>
</evidence>
<accession>A0AAE4AQF9</accession>
<reference evidence="2" key="1">
    <citation type="submission" date="2023-07" db="EMBL/GenBank/DDBJ databases">
        <title>Genomic Encyclopedia of Type Strains, Phase IV (KMG-IV): sequencing the most valuable type-strain genomes for metagenomic binning, comparative biology and taxonomic classification.</title>
        <authorList>
            <person name="Goeker M."/>
        </authorList>
    </citation>
    <scope>NUCLEOTIDE SEQUENCE</scope>
    <source>
        <strain evidence="2">DSM 24202</strain>
    </source>
</reference>
<dbReference type="AlphaFoldDB" id="A0AAE4AQF9"/>
<dbReference type="Proteomes" id="UP001238163">
    <property type="component" value="Unassembled WGS sequence"/>
</dbReference>
<proteinExistence type="predicted"/>
<evidence type="ECO:0000256" key="1">
    <source>
        <dbReference type="SAM" id="MobiDB-lite"/>
    </source>
</evidence>
<sequence length="245" mass="28170">MEKPEDNKNEFEWEQNFRQSDDFARKYFQLLRRYGDLPDGEDLITNKLVKIFGEEFVDAMYNYDDYFSDMDLSPLDNPELDLSDIEDGIDGQSGDDAPETPVEDDFDKDLAGRPGMENIDRHCHELIVTLTQTAMGWCNLYSCLLTKEHRGNGLRVMFFVSRALANISVSLEEMIRWEVSAALARAKRCLDNVNQAIGLIHDMKENNPTIQEVMSTIQTQLIKCADDLGEYIRECRALGKDDMPF</sequence>